<dbReference type="KEGG" id="tuz:TUZN_1107"/>
<organism evidence="1 2">
    <name type="scientific">Thermoproteus uzoniensis (strain 768-20)</name>
    <dbReference type="NCBI Taxonomy" id="999630"/>
    <lineage>
        <taxon>Archaea</taxon>
        <taxon>Thermoproteota</taxon>
        <taxon>Thermoprotei</taxon>
        <taxon>Thermoproteales</taxon>
        <taxon>Thermoproteaceae</taxon>
        <taxon>Thermoproteus</taxon>
    </lineage>
</organism>
<proteinExistence type="predicted"/>
<gene>
    <name evidence="1" type="ordered locus">TUZN_1107</name>
</gene>
<name>F2L0A5_THEU7</name>
<dbReference type="eggNOG" id="arCOG05629">
    <property type="taxonomic scope" value="Archaea"/>
</dbReference>
<dbReference type="GeneID" id="10360636"/>
<evidence type="ECO:0000313" key="1">
    <source>
        <dbReference type="EMBL" id="AEA12587.1"/>
    </source>
</evidence>
<evidence type="ECO:0000313" key="2">
    <source>
        <dbReference type="Proteomes" id="UP000008138"/>
    </source>
</evidence>
<sequence length="169" mass="18013">MSVFDKVGDLLLALRFKYGVEEFPDSSELAAYIKDSGEADVVAILSPAGRPRPVLVSAHKEGGDVALALVDLDDIRSAAIGGVPLEELEDATSRLGAELFGERGLAPFFFPVMERDGAYYFAMGLKTLVDAAVLTGGLIDDLLDLLEQEGDSFYATLVGRIGEKGVTSR</sequence>
<dbReference type="RefSeq" id="WP_013679923.1">
    <property type="nucleotide sequence ID" value="NC_015315.1"/>
</dbReference>
<protein>
    <submittedName>
        <fullName evidence="1">Uncharacterized protein</fullName>
    </submittedName>
</protein>
<accession>F2L0A5</accession>
<reference key="2">
    <citation type="submission" date="2011-03" db="EMBL/GenBank/DDBJ databases">
        <title>Complete genome sequence of the thermoacidophilic crenarchaeon Thermoproteus uzoniensis 768-20.</title>
        <authorList>
            <person name="Mardanov A.V."/>
            <person name="Gumerov V.M."/>
            <person name="Beletsky A.V."/>
            <person name="Prokofeva M.I."/>
            <person name="Bonch-Osmolovskaya E.A."/>
            <person name="Ravin N.V."/>
            <person name="Skryabin K.G."/>
        </authorList>
    </citation>
    <scope>NUCLEOTIDE SEQUENCE</scope>
    <source>
        <strain>768-20</strain>
    </source>
</reference>
<dbReference type="HOGENOM" id="CLU_134215_0_0_2"/>
<dbReference type="AlphaFoldDB" id="F2L0A5"/>
<keyword evidence="2" id="KW-1185">Reference proteome</keyword>
<dbReference type="Proteomes" id="UP000008138">
    <property type="component" value="Chromosome"/>
</dbReference>
<dbReference type="EMBL" id="CP002590">
    <property type="protein sequence ID" value="AEA12587.1"/>
    <property type="molecule type" value="Genomic_DNA"/>
</dbReference>
<dbReference type="OrthoDB" id="28974at2157"/>
<dbReference type="STRING" id="999630.TUZN_1107"/>
<reference evidence="1 2" key="1">
    <citation type="journal article" date="2011" name="J. Bacteriol.">
        <title>Complete genome sequence of the thermoacidophilic crenarchaeon Thermoproteus uzoniensis 768-20.</title>
        <authorList>
            <person name="Mardanov A.V."/>
            <person name="Gumerov V.M."/>
            <person name="Beletsky A.V."/>
            <person name="Prokofeva M.I."/>
            <person name="Bonch-Osmolovskaya E.A."/>
            <person name="Ravin N.V."/>
            <person name="Skryabin K.G."/>
        </authorList>
    </citation>
    <scope>NUCLEOTIDE SEQUENCE [LARGE SCALE GENOMIC DNA]</scope>
    <source>
        <strain evidence="1 2">768-20</strain>
    </source>
</reference>